<dbReference type="AlphaFoldDB" id="A0A1E4RQZ4"/>
<dbReference type="RefSeq" id="XP_020078766.1">
    <property type="nucleotide sequence ID" value="XM_020223950.1"/>
</dbReference>
<dbReference type="GeneID" id="30998499"/>
<keyword evidence="2" id="KW-1185">Reference proteome</keyword>
<protein>
    <recommendedName>
        <fullName evidence="3">C2H2-type domain-containing protein</fullName>
    </recommendedName>
</protein>
<evidence type="ECO:0000313" key="2">
    <source>
        <dbReference type="Proteomes" id="UP000095085"/>
    </source>
</evidence>
<gene>
    <name evidence="1" type="ORF">HYPBUDRAFT_95733</name>
</gene>
<dbReference type="EMBL" id="KV454538">
    <property type="protein sequence ID" value="ODV69699.1"/>
    <property type="molecule type" value="Genomic_DNA"/>
</dbReference>
<evidence type="ECO:0000313" key="1">
    <source>
        <dbReference type="EMBL" id="ODV69699.1"/>
    </source>
</evidence>
<feature type="non-terminal residue" evidence="1">
    <location>
        <position position="140"/>
    </location>
</feature>
<dbReference type="Gene3D" id="3.30.160.60">
    <property type="entry name" value="Classic Zinc Finger"/>
    <property type="match status" value="1"/>
</dbReference>
<feature type="non-terminal residue" evidence="1">
    <location>
        <position position="1"/>
    </location>
</feature>
<proteinExistence type="predicted"/>
<organism evidence="1 2">
    <name type="scientific">Hyphopichia burtonii NRRL Y-1933</name>
    <dbReference type="NCBI Taxonomy" id="984485"/>
    <lineage>
        <taxon>Eukaryota</taxon>
        <taxon>Fungi</taxon>
        <taxon>Dikarya</taxon>
        <taxon>Ascomycota</taxon>
        <taxon>Saccharomycotina</taxon>
        <taxon>Pichiomycetes</taxon>
        <taxon>Debaryomycetaceae</taxon>
        <taxon>Hyphopichia</taxon>
    </lineage>
</organism>
<evidence type="ECO:0008006" key="3">
    <source>
        <dbReference type="Google" id="ProtNLM"/>
    </source>
</evidence>
<reference evidence="2" key="1">
    <citation type="submission" date="2016-05" db="EMBL/GenBank/DDBJ databases">
        <title>Comparative genomics of biotechnologically important yeasts.</title>
        <authorList>
            <consortium name="DOE Joint Genome Institute"/>
            <person name="Riley R."/>
            <person name="Haridas S."/>
            <person name="Wolfe K.H."/>
            <person name="Lopes M.R."/>
            <person name="Hittinger C.T."/>
            <person name="Goker M."/>
            <person name="Salamov A."/>
            <person name="Wisecaver J."/>
            <person name="Long T.M."/>
            <person name="Aerts A.L."/>
            <person name="Barry K."/>
            <person name="Choi C."/>
            <person name="Clum A."/>
            <person name="Coughlan A.Y."/>
            <person name="Deshpande S."/>
            <person name="Douglass A.P."/>
            <person name="Hanson S.J."/>
            <person name="Klenk H.-P."/>
            <person name="Labutti K."/>
            <person name="Lapidus A."/>
            <person name="Lindquist E."/>
            <person name="Lipzen A."/>
            <person name="Meier-Kolthoff J.P."/>
            <person name="Ohm R.A."/>
            <person name="Otillar R.P."/>
            <person name="Pangilinan J."/>
            <person name="Peng Y."/>
            <person name="Rokas A."/>
            <person name="Rosa C.A."/>
            <person name="Scheuner C."/>
            <person name="Sibirny A.A."/>
            <person name="Slot J.C."/>
            <person name="Stielow J.B."/>
            <person name="Sun H."/>
            <person name="Kurtzman C.P."/>
            <person name="Blackwell M."/>
            <person name="Grigoriev I.V."/>
            <person name="Jeffries T.W."/>
        </authorList>
    </citation>
    <scope>NUCLEOTIDE SEQUENCE [LARGE SCALE GENOMIC DNA]</scope>
    <source>
        <strain evidence="2">NRRL Y-1933</strain>
    </source>
</reference>
<dbReference type="Proteomes" id="UP000095085">
    <property type="component" value="Unassembled WGS sequence"/>
</dbReference>
<accession>A0A1E4RQZ4</accession>
<dbReference type="STRING" id="984485.A0A1E4RQZ4"/>
<dbReference type="OrthoDB" id="4086633at2759"/>
<name>A0A1E4RQZ4_9ASCO</name>
<sequence>NFQQYPDMTTMVNSNSSMVVPMVESTFVDHRFCNVCGKRITRDMSRHMRTHQSISRFTCKFPKNQCRHKSGRFNRPYDYKKHLLNRHFKFDVGEIKKLHNLSDKLDHWGTCVCGVRFIGKDWLNDHILTDDVNKKCPFIE</sequence>